<dbReference type="InterPro" id="IPR045584">
    <property type="entry name" value="Pilin-like"/>
</dbReference>
<dbReference type="InterPro" id="IPR012902">
    <property type="entry name" value="N_methyl_site"/>
</dbReference>
<proteinExistence type="predicted"/>
<dbReference type="Pfam" id="PF07596">
    <property type="entry name" value="SBP_bac_10"/>
    <property type="match status" value="1"/>
</dbReference>
<evidence type="ECO:0000259" key="1">
    <source>
        <dbReference type="Pfam" id="PF07596"/>
    </source>
</evidence>
<dbReference type="SUPFAM" id="SSF54523">
    <property type="entry name" value="Pili subunits"/>
    <property type="match status" value="1"/>
</dbReference>
<dbReference type="AlphaFoldDB" id="D2R150"/>
<gene>
    <name evidence="2" type="ordered locus">Psta_3880</name>
</gene>
<feature type="domain" description="DUF1559" evidence="1">
    <location>
        <begin position="33"/>
        <end position="284"/>
    </location>
</feature>
<dbReference type="HOGENOM" id="CLU_041661_0_0_0"/>
<dbReference type="InterPro" id="IPR011453">
    <property type="entry name" value="DUF1559"/>
</dbReference>
<name>D2R150_PIRSD</name>
<dbReference type="Proteomes" id="UP000001887">
    <property type="component" value="Chromosome"/>
</dbReference>
<dbReference type="PANTHER" id="PTHR30093">
    <property type="entry name" value="GENERAL SECRETION PATHWAY PROTEIN G"/>
    <property type="match status" value="1"/>
</dbReference>
<dbReference type="KEGG" id="psl:Psta_3880"/>
<dbReference type="eggNOG" id="COG2165">
    <property type="taxonomic scope" value="Bacteria"/>
</dbReference>
<dbReference type="PROSITE" id="PS00409">
    <property type="entry name" value="PROKAR_NTER_METHYL"/>
    <property type="match status" value="1"/>
</dbReference>
<dbReference type="InterPro" id="IPR027558">
    <property type="entry name" value="Pre_pil_HX9DG_C"/>
</dbReference>
<dbReference type="PANTHER" id="PTHR30093:SF2">
    <property type="entry name" value="TYPE II SECRETION SYSTEM PROTEIN H"/>
    <property type="match status" value="1"/>
</dbReference>
<evidence type="ECO:0000313" key="2">
    <source>
        <dbReference type="EMBL" id="ADB18535.1"/>
    </source>
</evidence>
<dbReference type="Pfam" id="PF07963">
    <property type="entry name" value="N_methyl"/>
    <property type="match status" value="1"/>
</dbReference>
<dbReference type="NCBIfam" id="TIGR04294">
    <property type="entry name" value="pre_pil_HX9DG"/>
    <property type="match status" value="1"/>
</dbReference>
<protein>
    <recommendedName>
        <fullName evidence="1">DUF1559 domain-containing protein</fullName>
    </recommendedName>
</protein>
<dbReference type="NCBIfam" id="TIGR02532">
    <property type="entry name" value="IV_pilin_GFxxxE"/>
    <property type="match status" value="1"/>
</dbReference>
<dbReference type="EMBL" id="CP001848">
    <property type="protein sequence ID" value="ADB18535.1"/>
    <property type="molecule type" value="Genomic_DNA"/>
</dbReference>
<dbReference type="Gene3D" id="3.30.700.10">
    <property type="entry name" value="Glycoprotein, Type 4 Pilin"/>
    <property type="match status" value="1"/>
</dbReference>
<evidence type="ECO:0000313" key="3">
    <source>
        <dbReference type="Proteomes" id="UP000001887"/>
    </source>
</evidence>
<dbReference type="OrthoDB" id="255922at2"/>
<accession>D2R150</accession>
<organism evidence="2 3">
    <name type="scientific">Pirellula staleyi (strain ATCC 27377 / DSM 6068 / ICPB 4128)</name>
    <name type="common">Pirella staleyi</name>
    <dbReference type="NCBI Taxonomy" id="530564"/>
    <lineage>
        <taxon>Bacteria</taxon>
        <taxon>Pseudomonadati</taxon>
        <taxon>Planctomycetota</taxon>
        <taxon>Planctomycetia</taxon>
        <taxon>Pirellulales</taxon>
        <taxon>Pirellulaceae</taxon>
        <taxon>Pirellula</taxon>
    </lineage>
</organism>
<sequence length="304" mass="32757" precursor="true">MNKSASKGFTLVELLVVIAIIGVLVALLLPAVQAAREAARRTQCVNNLKQIGIGLHNYHDVLGTLPPGAIWFGASTNNRGSIYVHLLPFIEQQPLYNQFTFTQPPENESVGGVLLASTIIKTLICPSDDNNNLLNGRAIHNYAASIGPTGHISSPSCDCSNSWNTYQLAPYGSTTSFAGPFTRYSTTSRFADITDGLSSTIFFGEVRRGCSNHNSGGWAGSNNGCGLTSTLVPINYDSCNPNATNPCNRPCNWTTELAFKSRHPSGANFLMGDGSVHFLPQTIDHWTYNYLGCKNDGKPAQVPK</sequence>
<dbReference type="STRING" id="530564.Psta_3880"/>
<reference evidence="2 3" key="1">
    <citation type="journal article" date="2009" name="Stand. Genomic Sci.">
        <title>Complete genome sequence of Pirellula staleyi type strain (ATCC 27377).</title>
        <authorList>
            <person name="Clum A."/>
            <person name="Tindall B.J."/>
            <person name="Sikorski J."/>
            <person name="Ivanova N."/>
            <person name="Mavrommatis K."/>
            <person name="Lucas S."/>
            <person name="Glavina del Rio T."/>
            <person name="Nolan M."/>
            <person name="Chen F."/>
            <person name="Tice H."/>
            <person name="Pitluck S."/>
            <person name="Cheng J.F."/>
            <person name="Chertkov O."/>
            <person name="Brettin T."/>
            <person name="Han C."/>
            <person name="Detter J.C."/>
            <person name="Kuske C."/>
            <person name="Bruce D."/>
            <person name="Goodwin L."/>
            <person name="Ovchinikova G."/>
            <person name="Pati A."/>
            <person name="Mikhailova N."/>
            <person name="Chen A."/>
            <person name="Palaniappan K."/>
            <person name="Land M."/>
            <person name="Hauser L."/>
            <person name="Chang Y.J."/>
            <person name="Jeffries C.D."/>
            <person name="Chain P."/>
            <person name="Rohde M."/>
            <person name="Goker M."/>
            <person name="Bristow J."/>
            <person name="Eisen J.A."/>
            <person name="Markowitz V."/>
            <person name="Hugenholtz P."/>
            <person name="Kyrpides N.C."/>
            <person name="Klenk H.P."/>
            <person name="Lapidus A."/>
        </authorList>
    </citation>
    <scope>NUCLEOTIDE SEQUENCE [LARGE SCALE GENOMIC DNA]</scope>
    <source>
        <strain evidence="3">ATCC 27377 / DSM 6068 / ICPB 4128</strain>
    </source>
</reference>
<keyword evidence="3" id="KW-1185">Reference proteome</keyword>